<sequence>MSQDVLVDHSTCYFELFTVLPVDIQLEILGLLEPLDLQSAIYSSSHIESIYLESSEYLLRASTGHMGLQIQGLVLTTLAFVRSIYTNQSPRGPTDSATMDAHLAEYLDTTSKRKIITINDEPMAVLDTLALLVRGVTALLEEYTTKTYEYASGVATCVPPLLLSHTERLRILRAIWRLKLFGVIFYDYAGRFQLRLMGSSYVFFRRLCSFEMGELFTIYNFMVQHRYHFKSTYPHQWCRPQISLDSRHRDPLACQNCLGFSRGVEYTNRIFWDKYQMVTLPYSWAGLSGSPPHPITAWEDFPESNLPNAGWDKFFEDIGHSNSIAYDFKNVVSRDGLFFWDSDRLYYLGVLS</sequence>
<protein>
    <recommendedName>
        <fullName evidence="3">F-box domain-containing protein</fullName>
    </recommendedName>
</protein>
<dbReference type="AlphaFoldDB" id="A0A9P9IDE8"/>
<dbReference type="EMBL" id="JAGMWT010000013">
    <property type="protein sequence ID" value="KAH7117558.1"/>
    <property type="molecule type" value="Genomic_DNA"/>
</dbReference>
<name>A0A9P9IDE8_9PLEO</name>
<dbReference type="Proteomes" id="UP000700596">
    <property type="component" value="Unassembled WGS sequence"/>
</dbReference>
<accession>A0A9P9IDE8</accession>
<evidence type="ECO:0008006" key="3">
    <source>
        <dbReference type="Google" id="ProtNLM"/>
    </source>
</evidence>
<evidence type="ECO:0000313" key="1">
    <source>
        <dbReference type="EMBL" id="KAH7117558.1"/>
    </source>
</evidence>
<organism evidence="1 2">
    <name type="scientific">Dendryphion nanum</name>
    <dbReference type="NCBI Taxonomy" id="256645"/>
    <lineage>
        <taxon>Eukaryota</taxon>
        <taxon>Fungi</taxon>
        <taxon>Dikarya</taxon>
        <taxon>Ascomycota</taxon>
        <taxon>Pezizomycotina</taxon>
        <taxon>Dothideomycetes</taxon>
        <taxon>Pleosporomycetidae</taxon>
        <taxon>Pleosporales</taxon>
        <taxon>Torulaceae</taxon>
        <taxon>Dendryphion</taxon>
    </lineage>
</organism>
<proteinExistence type="predicted"/>
<comment type="caution">
    <text evidence="1">The sequence shown here is derived from an EMBL/GenBank/DDBJ whole genome shotgun (WGS) entry which is preliminary data.</text>
</comment>
<evidence type="ECO:0000313" key="2">
    <source>
        <dbReference type="Proteomes" id="UP000700596"/>
    </source>
</evidence>
<dbReference type="OrthoDB" id="3943306at2759"/>
<keyword evidence="2" id="KW-1185">Reference proteome</keyword>
<reference evidence="1" key="1">
    <citation type="journal article" date="2021" name="Nat. Commun.">
        <title>Genetic determinants of endophytism in the Arabidopsis root mycobiome.</title>
        <authorList>
            <person name="Mesny F."/>
            <person name="Miyauchi S."/>
            <person name="Thiergart T."/>
            <person name="Pickel B."/>
            <person name="Atanasova L."/>
            <person name="Karlsson M."/>
            <person name="Huettel B."/>
            <person name="Barry K.W."/>
            <person name="Haridas S."/>
            <person name="Chen C."/>
            <person name="Bauer D."/>
            <person name="Andreopoulos W."/>
            <person name="Pangilinan J."/>
            <person name="LaButti K."/>
            <person name="Riley R."/>
            <person name="Lipzen A."/>
            <person name="Clum A."/>
            <person name="Drula E."/>
            <person name="Henrissat B."/>
            <person name="Kohler A."/>
            <person name="Grigoriev I.V."/>
            <person name="Martin F.M."/>
            <person name="Hacquard S."/>
        </authorList>
    </citation>
    <scope>NUCLEOTIDE SEQUENCE</scope>
    <source>
        <strain evidence="1">MPI-CAGE-CH-0243</strain>
    </source>
</reference>
<gene>
    <name evidence="1" type="ORF">B0J11DRAFT_87877</name>
</gene>